<dbReference type="RefSeq" id="WP_141339249.1">
    <property type="nucleotide sequence ID" value="NZ_JBHMAX010000036.1"/>
</dbReference>
<evidence type="ECO:0000256" key="1">
    <source>
        <dbReference type="SAM" id="Phobius"/>
    </source>
</evidence>
<comment type="caution">
    <text evidence="2">The sequence shown here is derived from an EMBL/GenBank/DDBJ whole genome shotgun (WGS) entry which is preliminary data.</text>
</comment>
<dbReference type="InterPro" id="IPR049978">
    <property type="entry name" value="SCO6880-like"/>
</dbReference>
<evidence type="ECO:0000313" key="3">
    <source>
        <dbReference type="Proteomes" id="UP001589613"/>
    </source>
</evidence>
<reference evidence="2 3" key="1">
    <citation type="submission" date="2024-09" db="EMBL/GenBank/DDBJ databases">
        <authorList>
            <person name="Sun Q."/>
            <person name="Mori K."/>
        </authorList>
    </citation>
    <scope>NUCLEOTIDE SEQUENCE [LARGE SCALE GENOMIC DNA]</scope>
    <source>
        <strain evidence="2 3">JCM 12763</strain>
    </source>
</reference>
<sequence>MTVYRDYTRARIGWFFGLTGLQLGLLATAVLPVAWSISKQDWAAVGLSILLWGLLFGIVAVPVRGRSMTGWITSTVSLAAGTLAGWTRFRARATTGQARPQEQEQADLPGILASVVIHEGPPTGHSHRRVALIQNHSMRTWAVTACIVHPGLGMAEAQDREVYGQGLAELLDAAVRAELACEVIFMVRTVPEDGAERADWVRRHRSPGAPAQVTAINDDLHESLTAATVRTEQYVTVVVPESRLGKVAREYGGGVNGRARALYAAIAEVESHLRGGLGVSSVEWLTSPQLAQACRTGFAPGDRATIIDALAAAQTETGVCTDVPWEMAGPSGADAAVRHYSHDAWNSVSSTVKLPVKGAAMGALAPVLIPHQDGERRSFMVCYPLVPPGRADRQSANSEFGADLGQSLRVAARMKQRTKDVDESQKVRALESKLARGNSLTVPYAVATVTVPKTVRAAEAGRRLDSSIRRAGFAPLRLDLAHDVAFAASVVPMGICLTRKAG</sequence>
<dbReference type="Proteomes" id="UP001589613">
    <property type="component" value="Unassembled WGS sequence"/>
</dbReference>
<evidence type="ECO:0000313" key="2">
    <source>
        <dbReference type="EMBL" id="MFB9733436.1"/>
    </source>
</evidence>
<organism evidence="2 3">
    <name type="scientific">Ornithinimicrobium kibberense</name>
    <dbReference type="NCBI Taxonomy" id="282060"/>
    <lineage>
        <taxon>Bacteria</taxon>
        <taxon>Bacillati</taxon>
        <taxon>Actinomycetota</taxon>
        <taxon>Actinomycetes</taxon>
        <taxon>Micrococcales</taxon>
        <taxon>Ornithinimicrobiaceae</taxon>
        <taxon>Ornithinimicrobium</taxon>
    </lineage>
</organism>
<dbReference type="NCBIfam" id="NF042935">
    <property type="entry name" value="SCO6880_fam"/>
    <property type="match status" value="1"/>
</dbReference>
<name>A0ABV5V6K6_9MICO</name>
<feature type="transmembrane region" description="Helical" evidence="1">
    <location>
        <begin position="43"/>
        <end position="63"/>
    </location>
</feature>
<feature type="transmembrane region" description="Helical" evidence="1">
    <location>
        <begin position="12"/>
        <end position="37"/>
    </location>
</feature>
<dbReference type="EMBL" id="JBHMAX010000036">
    <property type="protein sequence ID" value="MFB9733436.1"/>
    <property type="molecule type" value="Genomic_DNA"/>
</dbReference>
<feature type="transmembrane region" description="Helical" evidence="1">
    <location>
        <begin position="70"/>
        <end position="89"/>
    </location>
</feature>
<keyword evidence="1" id="KW-0472">Membrane</keyword>
<accession>A0ABV5V6K6</accession>
<gene>
    <name evidence="2" type="ORF">ACFFN0_15410</name>
</gene>
<proteinExistence type="predicted"/>
<keyword evidence="1" id="KW-0812">Transmembrane</keyword>
<keyword evidence="1" id="KW-1133">Transmembrane helix</keyword>
<keyword evidence="3" id="KW-1185">Reference proteome</keyword>
<protein>
    <submittedName>
        <fullName evidence="2">SCO6880 family protein</fullName>
    </submittedName>
</protein>